<evidence type="ECO:0000256" key="3">
    <source>
        <dbReference type="ARBA" id="ARBA00022525"/>
    </source>
</evidence>
<feature type="chain" id="PRO_5010273360" description="DUF11 domain-containing protein" evidence="6">
    <location>
        <begin position="30"/>
        <end position="3503"/>
    </location>
</feature>
<feature type="domain" description="SD-repeat containing protein B" evidence="8">
    <location>
        <begin position="370"/>
        <end position="483"/>
    </location>
</feature>
<dbReference type="Gene3D" id="2.60.40.10">
    <property type="entry name" value="Immunoglobulins"/>
    <property type="match status" value="8"/>
</dbReference>
<evidence type="ECO:0000256" key="1">
    <source>
        <dbReference type="ARBA" id="ARBA00004613"/>
    </source>
</evidence>
<keyword evidence="4 6" id="KW-0732">Signal</keyword>
<dbReference type="InterPro" id="IPR033764">
    <property type="entry name" value="Sdr_B"/>
</dbReference>
<dbReference type="NCBIfam" id="TIGR04131">
    <property type="entry name" value="Bac_Flav_CTERM"/>
    <property type="match status" value="1"/>
</dbReference>
<feature type="domain" description="SD-repeat containing protein B" evidence="8">
    <location>
        <begin position="724"/>
        <end position="837"/>
    </location>
</feature>
<evidence type="ECO:0000259" key="8">
    <source>
        <dbReference type="Pfam" id="PF17210"/>
    </source>
</evidence>
<dbReference type="PANTHER" id="PTHR36108">
    <property type="entry name" value="COLOSSIN-B-RELATED"/>
    <property type="match status" value="1"/>
</dbReference>
<feature type="domain" description="SD-repeat containing protein B" evidence="8">
    <location>
        <begin position="606"/>
        <end position="719"/>
    </location>
</feature>
<dbReference type="InterPro" id="IPR001434">
    <property type="entry name" value="OmcB-like_DUF11"/>
</dbReference>
<evidence type="ECO:0000256" key="2">
    <source>
        <dbReference type="ARBA" id="ARBA00007257"/>
    </source>
</evidence>
<feature type="domain" description="DUF11" evidence="7">
    <location>
        <begin position="36"/>
        <end position="147"/>
    </location>
</feature>
<dbReference type="NCBIfam" id="TIGR01451">
    <property type="entry name" value="B_ant_repeat"/>
    <property type="match status" value="3"/>
</dbReference>
<feature type="domain" description="DUF11" evidence="7">
    <location>
        <begin position="2641"/>
        <end position="2754"/>
    </location>
</feature>
<dbReference type="InterPro" id="IPR047589">
    <property type="entry name" value="DUF11_rpt"/>
</dbReference>
<dbReference type="OrthoDB" id="1488158at2"/>
<evidence type="ECO:0000313" key="11">
    <source>
        <dbReference type="Proteomes" id="UP000181790"/>
    </source>
</evidence>
<feature type="domain" description="Ig-like" evidence="9">
    <location>
        <begin position="846"/>
        <end position="926"/>
    </location>
</feature>
<sequence>MAFAGKQGWAIGSLMMLCMLLIAPLSSSAQVANVNLSLSKKISNKTPNLNDVVSYTVTVSNAGPASSTGVVVKDSLSTVGAQLLSVSVLNGAGSYTSVAANVTQWNVGTLASGQSATLVLTARVIERGVSFNTAEIIAASGTDINSSPAVHSIIEDDYANACFTVPLLWYTGEEYTVTIPIQGFTGTRWYLNGNEIGTSSVPATLASIEANGDLVIKSPGVYSFVTSLSGCATGNCCDIIVQQGPLASLGDFVWSDNNGDGQQTAGEPGVSGVVVTLYSPTSTTPLASTTTDSNGRYLFPNLLPGEYYVVFTTPGGYTLTGQNSTNPLSGTIADTVDSDADLLTGRTQTYTLVGGDSNLTVDAGLIPLKATLGNYVWVDTNGNGIQDPTETTGVSSVTVTLYNANNNQVVSTQVTGSTGLYSFTGLNAGCYKVMFTLPSGFTFTTPKAPGSTTANDSDAGVGGMSDVVCLTAGQVNLDVDAGVIPLRATLGNYVWVDTNSNGIQDSGETTGVNGVTVVLTDATSGTVVATQITSGNGNYLFTNLNAGCYKVTFTTPAGYTFTVANAAGATEATDSDAGVGGITDTVCLTAGQVNLDVDAGVIPLRASVGDFVWVDTNGNGIQDSGETTGVSGVTVVLTDANSGTVVGTQITDSNGRYLFTNLNAGCYKITFTTPAGFTFSPANAPGSTSANNSDAGAGGTTSTFCLTAGQVNLDIDAGLVPLKATLGNFVWIDTNSNGVQDPTEMAGLNGVTVVLTDANSGTVVSTQITANNGSYLFTQLNPGCYKVTFTLPSGYTFTMANAANATEATDSDAGIGGITDTVCLTAGQVNLDVDAGVIPTCATITLAVNNVTVCADQTASVVATASGVQSTTINWYLTPVGGDVLYTTTSGQSLTINPTTTTIYYAEAVTAGGCKSDRKPVIVTVTAIPPTPTCPERLTVCSNLQQTINLTNVPINQPRPGNRFEWHTGALPTSPLVTNITAVGAGKYYLFEVSPNGCFSNPTVLTVEGIDCRCTNVASLTIGQTPAICEGQSIVLVATLGGSASSLSWTAAGSGTFVTTTGTSTTYVPSLADITRGFVEFTARTNDPDGTGICLPATLSRVVQINERPDAPIGVACDDTLVCQGSRTKLIGFAPGNRINWYSATGTLIGTTESGGKLTIAPNVTSVYYAESVSPEGCVSGTRTAVTVTVGFCNADLAVTKNVTPSGPYRLGQKITYIVTATNNGPVSASGVTVTDRLPASLSFVAATASVGSYNAATGIWTIGELATGASRNLFVEAVIRAGGSVRNVAVITGTNDDPTKPENNTSTVTIGIEECSVQPPYIHCAITEICKDGSGTTIYANNCSGNVIWSNGGNGTSIQVNPTVTTTYTASCVVGSCTSQASNPITVTVISAPRPTILASTTSICPGGSVSLTAIGCDNGTISWSTGASGSVITVNNIQTRTTYTATCFVKNCPGAPAEQTIDLGNTLTKPTIVCSTTVVCPGESVELTVQNCLGTPIWNTTTETTTRIIVRPTESNNRYSVICRNGTCSSPQSDDYVISVVRPVRPTVTPSSATICASTSVTLVATGCNGNVVWSDAAQTTGNTLIVRPANSISYFATCQFRSCSERSESAAITVVNPTAPLIRADKRLICSGERVILTAEGCTGAVVWSGLTQTSASIEVMPGVTTDYTARCQTGSCLSEASNSLRITVNSTGTAPVIRAPQTVACNGEVVSLTATGCTGGVVMWSDGQTGTVASVTVSATNNLFYAICKQSDQCGSPRSNTISFNIRTIAKPTVVCSDSALCPGESLALTVQNCEGTPYWSTGQVGQVSITVSPTVTTGYSVTCRSGACVSPSSDIYTIRIIQPASLTVTASKTELQPGESVLLTASGCQGTVTWNVTGAPASTTLLLQPDATRTYIAYCQYRTCRSEGSVTVTVRPVGCLAKAGTLRTDTPEICATSDRLALRAVANGGLVVPNGYSVLYVLTKGTDKVIQQTSNSPSFTVVSENTTYTIHTLVYNANPSDPNYLNLSGVTPGVTRASDVISLIGSSRICADLDVTGAPIRIKSIAPPVLHTDYLTICAGASVTITASGCEGGVVRWMNGQTGNTLVINPVVTTIWEMATCLKDGCESRPSASIDIYVVIPRPPTIAADKASVCAGETVVLTAVGCEGGYPEWSNGATTSSITVTPTVGNNTYRAKCILGGGGCISPWSDSVSIAVGNPNAPTAGVMSGTSVVTSYTSCFGAPIMLVGQGCPAGSYVIWSNGNVGSTITVTPGINMTYTAQCCSSTNCKSAPSRTITVTVLPKVGIPVTRDLTSTCPFNTVNLAQGVTSNVTTTGGTFEFYTSETPSAATRVANPGSVGVSGRYYVVERSASGCYSAASVISVGIVSCDGAQTPCDQANPVTADAGADASICAAKTYKLTGRTGGAVATSQWTTSGSGKFDNPFALNATYTPSLADVQAGSVTLTLAGRSNNLACPTALAQDAMVLTIQGIKTVPTVSVVQGALNLCYGDSVTLEASAGSGYLWSNKATTQRITVKKTASYSVQLIDANGCSSLPSDGVIVTVADKVPAPIVSSLRNTCSAVTVDLNTAISSLNTAGKTYEFRTSESASSPTVLTPASVGVGTYYIFERTQTGCVSLPGKVEVKIFDCKTDTARADVAITKSVNKTRLNRGEVVTYTIKVKNNGPQKATNVNVRDVLPQGLELIQGAYNFNLSGGVILKRYDSLAVGAADSISFQARLSKKGDIVNTAEVTYADQVDPNTANNKSTVTVADTSTSFKASTLGIAKGVSQSRMIDANTAEITYGFYLVNYGDEALTKVRVQDDLTNVFASHSIEEVTLTSSSNYSPTLKMNNNYTGFGSNIQLLDSASTLNPNATASFTMRVKVRLNANDTTRTFNNSALASAMGGAGRLEDASVSGADPDPDGDKNPTNNAGITTFRLTPETATNLIGVAMAAATNKKDDGSYDVVYTITVKNFSDKVLNNVQVTDNLTQAFGAPAAFSVLGSSVVQGSLTANTAFTGGSNQEILLGGTLAAKETGVVSVTVNVKPNGNNGPFYNSVVAKGIVESTTVVVQDVSNTGVDPNPTGEVPTAVRFDLPDALIGVAKSVGTPTQVDDGVFDVAYSIKLTNLGRNDLTKVQVVDDLTKTFNTAVIMSSGISVSATSGLIVNPLYTGQGSQTKLLKDTTANVLPAGASRVLNFVVRVNVANANTQTFYNSAIATAFSGSAMVADTSTAGTNPDPNNTLDPRTSNTPTPVVLNSVPLRPYIGVALSVKDTVRQADGSYNVTYMAIVKNYATVPMTNVSLTDSLSKVFNAQNGASFKVVGTAIATGKTGLKINTGYNGSTSADLLVPGSSTLLAGQSDTIRFVVNVKTDGTTGTFLNSARAKATAAGSEITDISTNGLVPDVNGNRNPTDSNESEATPLNLRISDVAVFIPEGFSPNGDGINDRFVIRGATGTVQLEVFNRWGHVVYKSDNYQNDWDGTSNTGVNVGGNGVPDGTYFYRVKLSDGRQFVRYMTINR</sequence>
<feature type="region of interest" description="Disordered" evidence="5">
    <location>
        <begin position="3384"/>
        <end position="3403"/>
    </location>
</feature>
<evidence type="ECO:0000256" key="5">
    <source>
        <dbReference type="SAM" id="MobiDB-lite"/>
    </source>
</evidence>
<dbReference type="InterPro" id="IPR013783">
    <property type="entry name" value="Ig-like_fold"/>
</dbReference>
<name>A0A1S2VHB2_9BACT</name>
<feature type="region of interest" description="Disordered" evidence="5">
    <location>
        <begin position="2894"/>
        <end position="2917"/>
    </location>
</feature>
<dbReference type="SUPFAM" id="SSF117074">
    <property type="entry name" value="Hypothetical protein PA1324"/>
    <property type="match status" value="5"/>
</dbReference>
<dbReference type="InterPro" id="IPR026341">
    <property type="entry name" value="T9SS_type_B"/>
</dbReference>
<dbReference type="GO" id="GO:0005576">
    <property type="term" value="C:extracellular region"/>
    <property type="evidence" value="ECO:0007669"/>
    <property type="project" value="UniProtKB-SubCell"/>
</dbReference>
<evidence type="ECO:0000256" key="4">
    <source>
        <dbReference type="ARBA" id="ARBA00022729"/>
    </source>
</evidence>
<feature type="domain" description="SD-repeat containing protein B" evidence="8">
    <location>
        <begin position="247"/>
        <end position="365"/>
    </location>
</feature>
<evidence type="ECO:0008006" key="12">
    <source>
        <dbReference type="Google" id="ProtNLM"/>
    </source>
</evidence>
<evidence type="ECO:0000313" key="10">
    <source>
        <dbReference type="EMBL" id="OIN58123.1"/>
    </source>
</evidence>
<dbReference type="Pfam" id="PF13585">
    <property type="entry name" value="CHU_C"/>
    <property type="match status" value="1"/>
</dbReference>
<comment type="similarity">
    <text evidence="2">Belongs to the serine-aspartate repeat-containing protein (SDr) family.</text>
</comment>
<dbReference type="Proteomes" id="UP000181790">
    <property type="component" value="Unassembled WGS sequence"/>
</dbReference>
<feature type="compositionally biased region" description="Polar residues" evidence="5">
    <location>
        <begin position="3215"/>
        <end position="3236"/>
    </location>
</feature>
<feature type="domain" description="Ig-like" evidence="9">
    <location>
        <begin position="1109"/>
        <end position="1190"/>
    </location>
</feature>
<comment type="subcellular location">
    <subcellularLocation>
        <location evidence="1">Secreted</location>
    </subcellularLocation>
</comment>
<comment type="caution">
    <text evidence="10">The sequence shown here is derived from an EMBL/GenBank/DDBJ whole genome shotgun (WGS) entry which is preliminary data.</text>
</comment>
<dbReference type="Pfam" id="PF19081">
    <property type="entry name" value="Ig_7"/>
    <property type="match status" value="2"/>
</dbReference>
<dbReference type="InterPro" id="IPR044023">
    <property type="entry name" value="Ig_7"/>
</dbReference>
<feature type="domain" description="SD-repeat containing protein B" evidence="8">
    <location>
        <begin position="488"/>
        <end position="601"/>
    </location>
</feature>
<evidence type="ECO:0000259" key="9">
    <source>
        <dbReference type="Pfam" id="PF19081"/>
    </source>
</evidence>
<accession>A0A1S2VHB2</accession>
<feature type="domain" description="DUF11" evidence="7">
    <location>
        <begin position="1196"/>
        <end position="1311"/>
    </location>
</feature>
<dbReference type="Pfam" id="PF17210">
    <property type="entry name" value="SdrD_B"/>
    <property type="match status" value="5"/>
</dbReference>
<dbReference type="EMBL" id="MORL01000008">
    <property type="protein sequence ID" value="OIN58123.1"/>
    <property type="molecule type" value="Genomic_DNA"/>
</dbReference>
<evidence type="ECO:0000259" key="7">
    <source>
        <dbReference type="Pfam" id="PF01345"/>
    </source>
</evidence>
<evidence type="ECO:0000256" key="6">
    <source>
        <dbReference type="SAM" id="SignalP"/>
    </source>
</evidence>
<protein>
    <recommendedName>
        <fullName evidence="12">DUF11 domain-containing protein</fullName>
    </recommendedName>
</protein>
<reference evidence="10 11" key="1">
    <citation type="submission" date="2016-10" db="EMBL/GenBank/DDBJ databases">
        <title>Arsenicibacter rosenii gen. nov., sp. nov., an efficient arsenic-methylating bacterium isolated from an arsenic-contaminated paddy soil.</title>
        <authorList>
            <person name="Huang K."/>
        </authorList>
    </citation>
    <scope>NUCLEOTIDE SEQUENCE [LARGE SCALE GENOMIC DNA]</scope>
    <source>
        <strain evidence="10 11">SM-1</strain>
    </source>
</reference>
<keyword evidence="3" id="KW-0964">Secreted</keyword>
<dbReference type="PANTHER" id="PTHR36108:SF13">
    <property type="entry name" value="COLOSSIN-B-RELATED"/>
    <property type="match status" value="1"/>
</dbReference>
<feature type="signal peptide" evidence="6">
    <location>
        <begin position="1"/>
        <end position="29"/>
    </location>
</feature>
<keyword evidence="11" id="KW-1185">Reference proteome</keyword>
<dbReference type="Pfam" id="PF01345">
    <property type="entry name" value="DUF11"/>
    <property type="match status" value="3"/>
</dbReference>
<proteinExistence type="inferred from homology"/>
<gene>
    <name evidence="10" type="ORF">BLX24_16510</name>
</gene>
<feature type="region of interest" description="Disordered" evidence="5">
    <location>
        <begin position="3215"/>
        <end position="3237"/>
    </location>
</feature>
<organism evidence="10 11">
    <name type="scientific">Arsenicibacter rosenii</name>
    <dbReference type="NCBI Taxonomy" id="1750698"/>
    <lineage>
        <taxon>Bacteria</taxon>
        <taxon>Pseudomonadati</taxon>
        <taxon>Bacteroidota</taxon>
        <taxon>Cytophagia</taxon>
        <taxon>Cytophagales</taxon>
        <taxon>Spirosomataceae</taxon>
        <taxon>Arsenicibacter</taxon>
    </lineage>
</organism>
<feature type="compositionally biased region" description="Polar residues" evidence="5">
    <location>
        <begin position="3391"/>
        <end position="3403"/>
    </location>
</feature>